<gene>
    <name evidence="5" type="ORF">UFOPK4295_01590</name>
</gene>
<evidence type="ECO:0000256" key="2">
    <source>
        <dbReference type="ARBA" id="ARBA00022857"/>
    </source>
</evidence>
<dbReference type="PANTHER" id="PTHR38011">
    <property type="entry name" value="DIHYDROFOLATE REDUCTASE FAMILY PROTEIN (AFU_ORTHOLOGUE AFUA_8G06820)"/>
    <property type="match status" value="1"/>
</dbReference>
<keyword evidence="3" id="KW-0560">Oxidoreductase</keyword>
<evidence type="ECO:0000259" key="4">
    <source>
        <dbReference type="Pfam" id="PF01872"/>
    </source>
</evidence>
<dbReference type="GO" id="GO:0008703">
    <property type="term" value="F:5-amino-6-(5-phosphoribosylamino)uracil reductase activity"/>
    <property type="evidence" value="ECO:0007669"/>
    <property type="project" value="InterPro"/>
</dbReference>
<protein>
    <submittedName>
        <fullName evidence="5">Unannotated protein</fullName>
    </submittedName>
</protein>
<dbReference type="InterPro" id="IPR050765">
    <property type="entry name" value="Riboflavin_Biosynth_HTPR"/>
</dbReference>
<sequence length="217" mass="24159">MSANGAKTAHISASPLEPEFTRLYDIKDARFILNLIVDRTGGYAPPGASKELTNPRDRQLFHHLRAQCGAIIIGAETARTEPYRNHTKQIVVLTQTGILPDDFYSGIKPWVLTDESSLLRVTKEVRGRAEIFTYVDLRELLDFFITKGISSTLCEGGAVVASLLSSHDLFDLVFLTRTNTNALGPTIEIDTLTQGVPSLSEITEEGTTYQRHERRLR</sequence>
<accession>A0A6J7TT79</accession>
<evidence type="ECO:0000256" key="3">
    <source>
        <dbReference type="ARBA" id="ARBA00023002"/>
    </source>
</evidence>
<dbReference type="PANTHER" id="PTHR38011:SF7">
    <property type="entry name" value="2,5-DIAMINO-6-RIBOSYLAMINO-4(3H)-PYRIMIDINONE 5'-PHOSPHATE REDUCTASE"/>
    <property type="match status" value="1"/>
</dbReference>
<dbReference type="Gene3D" id="3.40.430.10">
    <property type="entry name" value="Dihydrofolate Reductase, subunit A"/>
    <property type="match status" value="1"/>
</dbReference>
<dbReference type="Pfam" id="PF01872">
    <property type="entry name" value="RibD_C"/>
    <property type="match status" value="1"/>
</dbReference>
<keyword evidence="2" id="KW-0521">NADP</keyword>
<dbReference type="SUPFAM" id="SSF53597">
    <property type="entry name" value="Dihydrofolate reductase-like"/>
    <property type="match status" value="1"/>
</dbReference>
<reference evidence="5" key="1">
    <citation type="submission" date="2020-05" db="EMBL/GenBank/DDBJ databases">
        <authorList>
            <person name="Chiriac C."/>
            <person name="Salcher M."/>
            <person name="Ghai R."/>
            <person name="Kavagutti S V."/>
        </authorList>
    </citation>
    <scope>NUCLEOTIDE SEQUENCE</scope>
</reference>
<evidence type="ECO:0000256" key="1">
    <source>
        <dbReference type="ARBA" id="ARBA00005104"/>
    </source>
</evidence>
<evidence type="ECO:0000313" key="5">
    <source>
        <dbReference type="EMBL" id="CAB5057264.1"/>
    </source>
</evidence>
<dbReference type="InterPro" id="IPR024072">
    <property type="entry name" value="DHFR-like_dom_sf"/>
</dbReference>
<dbReference type="EMBL" id="CAFBQF010000131">
    <property type="protein sequence ID" value="CAB5057264.1"/>
    <property type="molecule type" value="Genomic_DNA"/>
</dbReference>
<dbReference type="AlphaFoldDB" id="A0A6J7TT79"/>
<name>A0A6J7TT79_9ZZZZ</name>
<comment type="pathway">
    <text evidence="1">Cofactor biosynthesis; riboflavin biosynthesis.</text>
</comment>
<dbReference type="InterPro" id="IPR002734">
    <property type="entry name" value="RibDG_C"/>
</dbReference>
<dbReference type="GO" id="GO:0009231">
    <property type="term" value="P:riboflavin biosynthetic process"/>
    <property type="evidence" value="ECO:0007669"/>
    <property type="project" value="InterPro"/>
</dbReference>
<proteinExistence type="predicted"/>
<feature type="domain" description="Bacterial bifunctional deaminase-reductase C-terminal" evidence="4">
    <location>
        <begin position="45"/>
        <end position="175"/>
    </location>
</feature>
<organism evidence="5">
    <name type="scientific">freshwater metagenome</name>
    <dbReference type="NCBI Taxonomy" id="449393"/>
    <lineage>
        <taxon>unclassified sequences</taxon>
        <taxon>metagenomes</taxon>
        <taxon>ecological metagenomes</taxon>
    </lineage>
</organism>